<evidence type="ECO:0000313" key="2">
    <source>
        <dbReference type="Proteomes" id="UP000020077"/>
    </source>
</evidence>
<name>A0A080LXT1_9PROT</name>
<dbReference type="Proteomes" id="UP000020077">
    <property type="component" value="Unassembled WGS sequence"/>
</dbReference>
<proteinExistence type="predicted"/>
<sequence length="125" mass="13834">MLVTGEDRVIQQFATIEVSTVIGDDLVRTLGVQYTFGNQLVCVELARAGMLLDLLVHQRLRDHGLILLVVTELAIADDVDHDILLEGLAVFDCQAGNQRHRFRVIPIDMEDGRFGHLEDVGAVQG</sequence>
<dbReference type="AlphaFoldDB" id="A0A080LXT1"/>
<organism evidence="1 2">
    <name type="scientific">Candidatus Accumulibacter phosphatis</name>
    <dbReference type="NCBI Taxonomy" id="327160"/>
    <lineage>
        <taxon>Bacteria</taxon>
        <taxon>Pseudomonadati</taxon>
        <taxon>Pseudomonadota</taxon>
        <taxon>Betaproteobacteria</taxon>
        <taxon>Candidatus Accumulibacter</taxon>
    </lineage>
</organism>
<comment type="caution">
    <text evidence="1">The sequence shown here is derived from an EMBL/GenBank/DDBJ whole genome shotgun (WGS) entry which is preliminary data.</text>
</comment>
<protein>
    <submittedName>
        <fullName evidence="1">Uncharacterized protein</fullName>
    </submittedName>
</protein>
<dbReference type="EMBL" id="JDVG02000177">
    <property type="protein sequence ID" value="KFB73717.1"/>
    <property type="molecule type" value="Genomic_DNA"/>
</dbReference>
<gene>
    <name evidence="1" type="ORF">AW09_001029</name>
</gene>
<reference evidence="1 2" key="1">
    <citation type="submission" date="2014-02" db="EMBL/GenBank/DDBJ databases">
        <title>Expanding our view of genomic diversity in Candidatus Accumulibacter clades.</title>
        <authorList>
            <person name="Skennerton C.T."/>
            <person name="Barr J.J."/>
            <person name="Slater F.R."/>
            <person name="Bond P.L."/>
            <person name="Tyson G.W."/>
        </authorList>
    </citation>
    <scope>NUCLEOTIDE SEQUENCE [LARGE SCALE GENOMIC DNA]</scope>
    <source>
        <strain evidence="2">BA-91</strain>
    </source>
</reference>
<evidence type="ECO:0000313" key="1">
    <source>
        <dbReference type="EMBL" id="KFB73717.1"/>
    </source>
</evidence>
<accession>A0A080LXT1</accession>